<dbReference type="Pfam" id="PF00171">
    <property type="entry name" value="Aldedh"/>
    <property type="match status" value="1"/>
</dbReference>
<feature type="compositionally biased region" description="Low complexity" evidence="2">
    <location>
        <begin position="122"/>
        <end position="132"/>
    </location>
</feature>
<dbReference type="EMBL" id="JAANIU010009536">
    <property type="protein sequence ID" value="KAG1532986.1"/>
    <property type="molecule type" value="Genomic_DNA"/>
</dbReference>
<evidence type="ECO:0000313" key="5">
    <source>
        <dbReference type="Proteomes" id="UP000740926"/>
    </source>
</evidence>
<protein>
    <recommendedName>
        <fullName evidence="3">Aldehyde dehydrogenase domain-containing protein</fullName>
    </recommendedName>
</protein>
<dbReference type="Proteomes" id="UP000740926">
    <property type="component" value="Unassembled WGS sequence"/>
</dbReference>
<evidence type="ECO:0000259" key="3">
    <source>
        <dbReference type="Pfam" id="PF00171"/>
    </source>
</evidence>
<proteinExistence type="inferred from homology"/>
<evidence type="ECO:0000256" key="2">
    <source>
        <dbReference type="SAM" id="MobiDB-lite"/>
    </source>
</evidence>
<reference evidence="4 5" key="1">
    <citation type="journal article" date="2020" name="Microb. Genom.">
        <title>Genetic diversity of clinical and environmental Mucorales isolates obtained from an investigation of mucormycosis cases among solid organ transplant recipients.</title>
        <authorList>
            <person name="Nguyen M.H."/>
            <person name="Kaul D."/>
            <person name="Muto C."/>
            <person name="Cheng S.J."/>
            <person name="Richter R.A."/>
            <person name="Bruno V.M."/>
            <person name="Liu G."/>
            <person name="Beyhan S."/>
            <person name="Sundermann A.J."/>
            <person name="Mounaud S."/>
            <person name="Pasculle A.W."/>
            <person name="Nierman W.C."/>
            <person name="Driscoll E."/>
            <person name="Cumbie R."/>
            <person name="Clancy C.J."/>
            <person name="Dupont C.L."/>
        </authorList>
    </citation>
    <scope>NUCLEOTIDE SEQUENCE [LARGE SCALE GENOMIC DNA]</scope>
    <source>
        <strain evidence="4 5">GL24</strain>
    </source>
</reference>
<dbReference type="Gene3D" id="3.40.605.10">
    <property type="entry name" value="Aldehyde Dehydrogenase, Chain A, domain 1"/>
    <property type="match status" value="1"/>
</dbReference>
<dbReference type="InterPro" id="IPR016162">
    <property type="entry name" value="Ald_DH_N"/>
</dbReference>
<feature type="domain" description="Aldehyde dehydrogenase" evidence="3">
    <location>
        <begin position="2"/>
        <end position="84"/>
    </location>
</feature>
<feature type="compositionally biased region" description="Basic residues" evidence="2">
    <location>
        <begin position="109"/>
        <end position="120"/>
    </location>
</feature>
<sequence>MSTARADITVLARYFEFYGGAADKVHGQTIPFQKDYSVQLIREPLGVTAHIIPWNYPAQMFGRSVAPALAMGNASVVKPAEDDCLRLGAKPADQPPGKRIGHSAVDAHAHRRRAHSRRHGFPAPGAADAAPR</sequence>
<dbReference type="InterPro" id="IPR016161">
    <property type="entry name" value="Ald_DH/histidinol_DH"/>
</dbReference>
<name>A0A9P7C2J6_9FUNG</name>
<comment type="similarity">
    <text evidence="1">Belongs to the aldehyde dehydrogenase family.</text>
</comment>
<dbReference type="AlphaFoldDB" id="A0A9P7C2J6"/>
<dbReference type="GO" id="GO:0016491">
    <property type="term" value="F:oxidoreductase activity"/>
    <property type="evidence" value="ECO:0007669"/>
    <property type="project" value="InterPro"/>
</dbReference>
<dbReference type="InterPro" id="IPR015590">
    <property type="entry name" value="Aldehyde_DH_dom"/>
</dbReference>
<dbReference type="PANTHER" id="PTHR11699">
    <property type="entry name" value="ALDEHYDE DEHYDROGENASE-RELATED"/>
    <property type="match status" value="1"/>
</dbReference>
<organism evidence="4 5">
    <name type="scientific">Rhizopus delemar</name>
    <dbReference type="NCBI Taxonomy" id="936053"/>
    <lineage>
        <taxon>Eukaryota</taxon>
        <taxon>Fungi</taxon>
        <taxon>Fungi incertae sedis</taxon>
        <taxon>Mucoromycota</taxon>
        <taxon>Mucoromycotina</taxon>
        <taxon>Mucoromycetes</taxon>
        <taxon>Mucorales</taxon>
        <taxon>Mucorineae</taxon>
        <taxon>Rhizopodaceae</taxon>
        <taxon>Rhizopus</taxon>
    </lineage>
</organism>
<accession>A0A9P7C2J6</accession>
<feature type="region of interest" description="Disordered" evidence="2">
    <location>
        <begin position="88"/>
        <end position="132"/>
    </location>
</feature>
<dbReference type="SUPFAM" id="SSF53720">
    <property type="entry name" value="ALDH-like"/>
    <property type="match status" value="1"/>
</dbReference>
<comment type="caution">
    <text evidence="4">The sequence shown here is derived from an EMBL/GenBank/DDBJ whole genome shotgun (WGS) entry which is preliminary data.</text>
</comment>
<gene>
    <name evidence="4" type="ORF">G6F50_016021</name>
</gene>
<evidence type="ECO:0000256" key="1">
    <source>
        <dbReference type="ARBA" id="ARBA00009986"/>
    </source>
</evidence>
<keyword evidence="5" id="KW-1185">Reference proteome</keyword>
<evidence type="ECO:0000313" key="4">
    <source>
        <dbReference type="EMBL" id="KAG1532986.1"/>
    </source>
</evidence>